<dbReference type="EMBL" id="JAACJL010000045">
    <property type="protein sequence ID" value="KAF4614089.1"/>
    <property type="molecule type" value="Genomic_DNA"/>
</dbReference>
<evidence type="ECO:0000256" key="2">
    <source>
        <dbReference type="SAM" id="MobiDB-lite"/>
    </source>
</evidence>
<feature type="coiled-coil region" evidence="1">
    <location>
        <begin position="324"/>
        <end position="512"/>
    </location>
</feature>
<feature type="region of interest" description="Disordered" evidence="2">
    <location>
        <begin position="549"/>
        <end position="579"/>
    </location>
</feature>
<accession>A0A8H4QN24</accession>
<organism evidence="3 4">
    <name type="scientific">Agrocybe pediades</name>
    <dbReference type="NCBI Taxonomy" id="84607"/>
    <lineage>
        <taxon>Eukaryota</taxon>
        <taxon>Fungi</taxon>
        <taxon>Dikarya</taxon>
        <taxon>Basidiomycota</taxon>
        <taxon>Agaricomycotina</taxon>
        <taxon>Agaricomycetes</taxon>
        <taxon>Agaricomycetidae</taxon>
        <taxon>Agaricales</taxon>
        <taxon>Agaricineae</taxon>
        <taxon>Strophariaceae</taxon>
        <taxon>Agrocybe</taxon>
    </lineage>
</organism>
<feature type="region of interest" description="Disordered" evidence="2">
    <location>
        <begin position="93"/>
        <end position="264"/>
    </location>
</feature>
<feature type="compositionally biased region" description="Basic and acidic residues" evidence="2">
    <location>
        <begin position="105"/>
        <end position="122"/>
    </location>
</feature>
<name>A0A8H4QN24_9AGAR</name>
<feature type="compositionally biased region" description="Low complexity" evidence="2">
    <location>
        <begin position="214"/>
        <end position="228"/>
    </location>
</feature>
<feature type="compositionally biased region" description="Low complexity" evidence="2">
    <location>
        <begin position="684"/>
        <end position="697"/>
    </location>
</feature>
<dbReference type="Proteomes" id="UP000521872">
    <property type="component" value="Unassembled WGS sequence"/>
</dbReference>
<evidence type="ECO:0000313" key="4">
    <source>
        <dbReference type="Proteomes" id="UP000521872"/>
    </source>
</evidence>
<keyword evidence="1" id="KW-0175">Coiled coil</keyword>
<feature type="region of interest" description="Disordered" evidence="2">
    <location>
        <begin position="683"/>
        <end position="718"/>
    </location>
</feature>
<sequence>MANTYGRNRQSIADIEQVLNDIFLKHPDVHINAQGEPAVPGDGVFAILKSFEDLYNGTPLLSDEEAAMLQKLLEEHKDIEVTTPLLMQLVAEKTKAVTPPASPLRDSDSRSSEEDSGGDSHTRSRTSSNESMGEGQYARPMSRPPSCGPTTPSIKSPLDSERRQRSTPLNAPSSWSSKRPTRAGRRKSDAGNRSDSEGGPPTVWGRTTGHGPRARTPSNPASPTSSNRDLSFSPGSPEFSVPRSRPHSRAQSQPQSSFMHSSFDLGYSSPDDTVVTHSISRFAFDSFENQVSTLPMPRTGDESDDEELDEGLGLVHDRTSSIVSMEINERLEALQRTNEELARKRIDAEVTLQNKLAEHELELEETHQRLEELRQELVASNREEKELRAKDSRNMAQIAALEAEVAKVQKALDGAKLTYSSLQRQYQEQCSFSEKYRDDLRAREETIRSLRESLALYEIESGKWTKEHDRYEERIQQLEQELSTALEAHTQLDEQKQENMLLKETIDRMRFDMDEMRNNMGNLNAGGSSGQSSNANTISKSLGAELMGQWPLSPTEDRSVDDDDSEDGTVIEEEETTVEGDDEDVIQTIITKRKRKVASRAQERESTRRTFEELKEYSDSGVQYDPTLFSVNHGMQTEPEFKPVKVSFEVQTDEIPQPKPVPPPLPRITMEMEIQTDIIEEEPQPAQAAEPSRSPSPVQFESMASSSSTIVPPTPKPLTKQLEALDEPPAYNQVTEADQEEEKAWRTLKKWHHGVELPSQTIEGGVAEETIAEWKALKQELGVECAVIDKIVEASEKIPAGAAARANVKGGKSSRFFNVYNTYIYGNGEKGSAPSPSSSGTASSYLTPMLMMAVSALATYALTSSSSSGGASQAFVIPGGPTYYDRAAWSSFNAMPGAGEGYTADGTAAIWEVMGRVGGTAARLARGWPT</sequence>
<gene>
    <name evidence="3" type="ORF">D9613_007473</name>
</gene>
<proteinExistence type="predicted"/>
<feature type="compositionally biased region" description="Acidic residues" evidence="2">
    <location>
        <begin position="559"/>
        <end position="579"/>
    </location>
</feature>
<keyword evidence="4" id="KW-1185">Reference proteome</keyword>
<feature type="compositionally biased region" description="Polar residues" evidence="2">
    <location>
        <begin position="166"/>
        <end position="178"/>
    </location>
</feature>
<protein>
    <submittedName>
        <fullName evidence="3">Uncharacterized protein</fullName>
    </submittedName>
</protein>
<reference evidence="3 4" key="1">
    <citation type="submission" date="2019-12" db="EMBL/GenBank/DDBJ databases">
        <authorList>
            <person name="Floudas D."/>
            <person name="Bentzer J."/>
            <person name="Ahren D."/>
            <person name="Johansson T."/>
            <person name="Persson P."/>
            <person name="Tunlid A."/>
        </authorList>
    </citation>
    <scope>NUCLEOTIDE SEQUENCE [LARGE SCALE GENOMIC DNA]</scope>
    <source>
        <strain evidence="3 4">CBS 102.39</strain>
    </source>
</reference>
<feature type="compositionally biased region" description="Basic and acidic residues" evidence="2">
    <location>
        <begin position="186"/>
        <end position="196"/>
    </location>
</feature>
<dbReference type="AlphaFoldDB" id="A0A8H4QN24"/>
<evidence type="ECO:0000313" key="3">
    <source>
        <dbReference type="EMBL" id="KAF4614089.1"/>
    </source>
</evidence>
<evidence type="ECO:0000256" key="1">
    <source>
        <dbReference type="SAM" id="Coils"/>
    </source>
</evidence>
<feature type="compositionally biased region" description="Polar residues" evidence="2">
    <location>
        <begin position="702"/>
        <end position="711"/>
    </location>
</feature>
<feature type="compositionally biased region" description="Polar residues" evidence="2">
    <location>
        <begin position="249"/>
        <end position="260"/>
    </location>
</feature>
<comment type="caution">
    <text evidence="3">The sequence shown here is derived from an EMBL/GenBank/DDBJ whole genome shotgun (WGS) entry which is preliminary data.</text>
</comment>